<evidence type="ECO:0000256" key="3">
    <source>
        <dbReference type="ARBA" id="ARBA00023235"/>
    </source>
</evidence>
<dbReference type="RefSeq" id="WP_078713403.1">
    <property type="nucleotide sequence ID" value="NZ_FUYG01000002.1"/>
</dbReference>
<dbReference type="Gene3D" id="2.40.37.10">
    <property type="entry name" value="Lyase, Ornithine Decarboxylase, Chain A, domain 1"/>
    <property type="match status" value="1"/>
</dbReference>
<dbReference type="CDD" id="cd00430">
    <property type="entry name" value="PLPDE_III_AR"/>
    <property type="match status" value="1"/>
</dbReference>
<dbReference type="PANTHER" id="PTHR30511">
    <property type="entry name" value="ALANINE RACEMASE"/>
    <property type="match status" value="1"/>
</dbReference>
<evidence type="ECO:0000256" key="1">
    <source>
        <dbReference type="ARBA" id="ARBA00001933"/>
    </source>
</evidence>
<dbReference type="EMBL" id="FUYG01000002">
    <property type="protein sequence ID" value="SKA85404.1"/>
    <property type="molecule type" value="Genomic_DNA"/>
</dbReference>
<dbReference type="GO" id="GO:0005829">
    <property type="term" value="C:cytosol"/>
    <property type="evidence" value="ECO:0007669"/>
    <property type="project" value="TreeGrafter"/>
</dbReference>
<feature type="domain" description="Alanine racemase C-terminal" evidence="5">
    <location>
        <begin position="243"/>
        <end position="357"/>
    </location>
</feature>
<dbReference type="InterPro" id="IPR011079">
    <property type="entry name" value="Ala_racemase_C"/>
</dbReference>
<keyword evidence="3" id="KW-0413">Isomerase</keyword>
<sequence length="357" mass="38000">MTTSTSEILIDLGALRHNLGVLTTRVAPSQVMVVVKNDAYGHGLVDVARTAVDAGVSWIGALDVPTALALREAGISPPTRIFAWLLDPAEDLGPAISASIDLGISTVDQLHTISAAGRPDAARVHLKIDTGLHRNGATVDDWPGLVSHARALENQGIVEIVAVWTHIAEANDHEDSLSIARFEKAVDVARELGVRAPLRHLAASAAGFARSDARFDLVRFGAFVYGLPPGDGPSAESMGLRQVMTMRAPVTAIDVLPDGRRRASIDLGFADGISTLAPGRIGVAVRGRRHPIVLPLEVDRTWIDLGDESDVIVGDLVTVWGDGSAGEPTLQEWGNATDTMSEELVVRLNPRVPRRLI</sequence>
<dbReference type="InterPro" id="IPR001608">
    <property type="entry name" value="Ala_racemase_N"/>
</dbReference>
<dbReference type="Gene3D" id="3.20.20.10">
    <property type="entry name" value="Alanine racemase"/>
    <property type="match status" value="1"/>
</dbReference>
<dbReference type="SUPFAM" id="SSF51419">
    <property type="entry name" value="PLP-binding barrel"/>
    <property type="match status" value="1"/>
</dbReference>
<reference evidence="7" key="1">
    <citation type="submission" date="2017-02" db="EMBL/GenBank/DDBJ databases">
        <authorList>
            <person name="Varghese N."/>
            <person name="Submissions S."/>
        </authorList>
    </citation>
    <scope>NUCLEOTIDE SEQUENCE [LARGE SCALE GENOMIC DNA]</scope>
    <source>
        <strain evidence="7">VKM Ac-2052</strain>
    </source>
</reference>
<dbReference type="SUPFAM" id="SSF50621">
    <property type="entry name" value="Alanine racemase C-terminal domain-like"/>
    <property type="match status" value="1"/>
</dbReference>
<dbReference type="GO" id="GO:0030632">
    <property type="term" value="P:D-alanine biosynthetic process"/>
    <property type="evidence" value="ECO:0007669"/>
    <property type="project" value="TreeGrafter"/>
</dbReference>
<organism evidence="6 7">
    <name type="scientific">Agreia bicolorata</name>
    <dbReference type="NCBI Taxonomy" id="110935"/>
    <lineage>
        <taxon>Bacteria</taxon>
        <taxon>Bacillati</taxon>
        <taxon>Actinomycetota</taxon>
        <taxon>Actinomycetes</taxon>
        <taxon>Micrococcales</taxon>
        <taxon>Microbacteriaceae</taxon>
        <taxon>Agreia</taxon>
    </lineage>
</organism>
<evidence type="ECO:0000256" key="4">
    <source>
        <dbReference type="PIRSR" id="PIRSR600821-50"/>
    </source>
</evidence>
<dbReference type="Pfam" id="PF01168">
    <property type="entry name" value="Ala_racemase_N"/>
    <property type="match status" value="1"/>
</dbReference>
<dbReference type="PRINTS" id="PR00992">
    <property type="entry name" value="ALARACEMASE"/>
</dbReference>
<dbReference type="GO" id="GO:0009252">
    <property type="term" value="P:peptidoglycan biosynthetic process"/>
    <property type="evidence" value="ECO:0007669"/>
    <property type="project" value="TreeGrafter"/>
</dbReference>
<evidence type="ECO:0000256" key="2">
    <source>
        <dbReference type="ARBA" id="ARBA00022898"/>
    </source>
</evidence>
<dbReference type="Pfam" id="PF00842">
    <property type="entry name" value="Ala_racemase_C"/>
    <property type="match status" value="1"/>
</dbReference>
<evidence type="ECO:0000313" key="6">
    <source>
        <dbReference type="EMBL" id="SKA85404.1"/>
    </source>
</evidence>
<dbReference type="NCBIfam" id="TIGR00492">
    <property type="entry name" value="alr"/>
    <property type="match status" value="1"/>
</dbReference>
<dbReference type="InterPro" id="IPR009006">
    <property type="entry name" value="Ala_racemase/Decarboxylase_C"/>
</dbReference>
<dbReference type="PANTHER" id="PTHR30511:SF0">
    <property type="entry name" value="ALANINE RACEMASE, CATABOLIC-RELATED"/>
    <property type="match status" value="1"/>
</dbReference>
<keyword evidence="2 4" id="KW-0663">Pyridoxal phosphate</keyword>
<dbReference type="SMART" id="SM01005">
    <property type="entry name" value="Ala_racemase_C"/>
    <property type="match status" value="1"/>
</dbReference>
<evidence type="ECO:0000259" key="5">
    <source>
        <dbReference type="SMART" id="SM01005"/>
    </source>
</evidence>
<comment type="cofactor">
    <cofactor evidence="1 4">
        <name>pyridoxal 5'-phosphate</name>
        <dbReference type="ChEBI" id="CHEBI:597326"/>
    </cofactor>
</comment>
<dbReference type="Proteomes" id="UP000189735">
    <property type="component" value="Unassembled WGS sequence"/>
</dbReference>
<protein>
    <submittedName>
        <fullName evidence="6">Alanine racemase</fullName>
    </submittedName>
</protein>
<gene>
    <name evidence="6" type="ORF">SAMN06295879_0748</name>
</gene>
<name>A0A1T4X6Z4_9MICO</name>
<dbReference type="InterPro" id="IPR029066">
    <property type="entry name" value="PLP-binding_barrel"/>
</dbReference>
<dbReference type="AlphaFoldDB" id="A0A1T4X6Z4"/>
<evidence type="ECO:0000313" key="7">
    <source>
        <dbReference type="Proteomes" id="UP000189735"/>
    </source>
</evidence>
<feature type="modified residue" description="N6-(pyridoxal phosphate)lysine" evidence="4">
    <location>
        <position position="36"/>
    </location>
</feature>
<dbReference type="GO" id="GO:0030170">
    <property type="term" value="F:pyridoxal phosphate binding"/>
    <property type="evidence" value="ECO:0007669"/>
    <property type="project" value="TreeGrafter"/>
</dbReference>
<dbReference type="InterPro" id="IPR000821">
    <property type="entry name" value="Ala_racemase"/>
</dbReference>
<dbReference type="GO" id="GO:0008784">
    <property type="term" value="F:alanine racemase activity"/>
    <property type="evidence" value="ECO:0007669"/>
    <property type="project" value="InterPro"/>
</dbReference>
<accession>A0A1T4X6Z4</accession>
<proteinExistence type="predicted"/>